<protein>
    <submittedName>
        <fullName evidence="1">Uncharacterized protein</fullName>
    </submittedName>
</protein>
<comment type="caution">
    <text evidence="1">The sequence shown here is derived from an EMBL/GenBank/DDBJ whole genome shotgun (WGS) entry which is preliminary data.</text>
</comment>
<sequence length="126" mass="13829">MDTPHSTPYTTGPSTVSLYDKLIIGIGSLSGTISLREYDGDGVAPLDPLRALLVYPSTWVFTPSIESRALIPPAIPPTLPLGQLRASRAIWSNTLCLNFCDLSYICLSRVNLRRKYDMENVSTNAQ</sequence>
<reference evidence="2" key="1">
    <citation type="journal article" date="2023" name="Nat. Plants">
        <title>Single-cell RNA sequencing provides a high-resolution roadmap for understanding the multicellular compartmentation of specialized metabolism.</title>
        <authorList>
            <person name="Sun S."/>
            <person name="Shen X."/>
            <person name="Li Y."/>
            <person name="Li Y."/>
            <person name="Wang S."/>
            <person name="Li R."/>
            <person name="Zhang H."/>
            <person name="Shen G."/>
            <person name="Guo B."/>
            <person name="Wei J."/>
            <person name="Xu J."/>
            <person name="St-Pierre B."/>
            <person name="Chen S."/>
            <person name="Sun C."/>
        </authorList>
    </citation>
    <scope>NUCLEOTIDE SEQUENCE [LARGE SCALE GENOMIC DNA]</scope>
</reference>
<keyword evidence="2" id="KW-1185">Reference proteome</keyword>
<dbReference type="Proteomes" id="UP001060085">
    <property type="component" value="Linkage Group LG02"/>
</dbReference>
<organism evidence="1 2">
    <name type="scientific">Catharanthus roseus</name>
    <name type="common">Madagascar periwinkle</name>
    <name type="synonym">Vinca rosea</name>
    <dbReference type="NCBI Taxonomy" id="4058"/>
    <lineage>
        <taxon>Eukaryota</taxon>
        <taxon>Viridiplantae</taxon>
        <taxon>Streptophyta</taxon>
        <taxon>Embryophyta</taxon>
        <taxon>Tracheophyta</taxon>
        <taxon>Spermatophyta</taxon>
        <taxon>Magnoliopsida</taxon>
        <taxon>eudicotyledons</taxon>
        <taxon>Gunneridae</taxon>
        <taxon>Pentapetalae</taxon>
        <taxon>asterids</taxon>
        <taxon>lamiids</taxon>
        <taxon>Gentianales</taxon>
        <taxon>Apocynaceae</taxon>
        <taxon>Rauvolfioideae</taxon>
        <taxon>Vinceae</taxon>
        <taxon>Catharanthinae</taxon>
        <taxon>Catharanthus</taxon>
    </lineage>
</organism>
<name>A0ACC0BTB3_CATRO</name>
<evidence type="ECO:0000313" key="2">
    <source>
        <dbReference type="Proteomes" id="UP001060085"/>
    </source>
</evidence>
<gene>
    <name evidence="1" type="ORF">M9H77_06866</name>
</gene>
<evidence type="ECO:0000313" key="1">
    <source>
        <dbReference type="EMBL" id="KAI5675916.1"/>
    </source>
</evidence>
<proteinExistence type="predicted"/>
<dbReference type="EMBL" id="CM044702">
    <property type="protein sequence ID" value="KAI5675916.1"/>
    <property type="molecule type" value="Genomic_DNA"/>
</dbReference>
<accession>A0ACC0BTB3</accession>